<name>A0A947GHZ2_9CYAN</name>
<dbReference type="EMBL" id="JADOES010000007">
    <property type="protein sequence ID" value="MBT9314908.1"/>
    <property type="molecule type" value="Genomic_DNA"/>
</dbReference>
<sequence length="893" mass="98542">MNRQLRYALLLVLTCCFVIMGKVSTAAVEPSFGQPFEPLLLSQVSRNLSPRPSVSGMASIALPVNSPHDSGDNSPTNLLAQGQQYYHAGQLHQAIHRWHQAIATATASADQALAYTYLTLAYQDLGQWSAAADAIAQAHAHVPNQPAAVAQVLNAQGNLEFHQGHPAQALATWQTAEQNYRQAHDPAGVMLTQTNQIQALRSLGYYSRASRLIDDIRRTLADQPVSLLKAQGLQSIGIILRTTGELTEAEAVLTDSLAIAQELEDGGAIANARFQLGNTFHAQGDLKTAFIFYQQVLNTNPAQSRLWLETALNQLRLLFEQSQEQTAVVLANGIQAQLETLPPSRWGVYAQVNFAETLLTNSKLKIENSKLTGSPPLSVTPSPPLPLSLAHLLAQAVRQAQTLNDPRAESYALGQLAKLYEQTQQWSEALALTEQAIVRSQQVQADEITAAWQWQQGRLLKAQGQIGQAIDAYGQAVTLLESLDQDLVASNPDIQFSFQRQVEPVYREFVQLLLQDVDDLSPEQQQQRLAQSRQVIEALQLAELENFFREACLTYTARPIDQIDPQAAVLYPILLDDRLEVILALPNGTLQHYGNSLSPQARQKTFQQLRQALNPAFPANRVLPPAQHLYDWLLRPAEPALAESGVQRLVFVLDGYLRNLPMAVLHDGNQFLLERYSLALTPGLQLFESPGVPDQGFEVLAGGMSVAHQGFNALPAVDVEIQQIQAQASTQVLLNQEFTKDKLAQEVVERPISIVHLATHGQFSSKADETFILTWNNRLQIKELERLLKQRELKSPIEILILSACQTAKGDDSAALGMAGVAVRSGARSTVASLWSVEDFSTAALMKRFYQQLGSLEPTRAEALQQAQLSLLRSEDYAHPYYWAPFVLIGNWL</sequence>
<accession>A0A947GHZ2</accession>
<proteinExistence type="predicted"/>
<dbReference type="InterPro" id="IPR019734">
    <property type="entry name" value="TPR_rpt"/>
</dbReference>
<comment type="caution">
    <text evidence="3">The sequence shown here is derived from an EMBL/GenBank/DDBJ whole genome shotgun (WGS) entry which is preliminary data.</text>
</comment>
<evidence type="ECO:0000313" key="3">
    <source>
        <dbReference type="EMBL" id="MBT9314908.1"/>
    </source>
</evidence>
<evidence type="ECO:0000256" key="1">
    <source>
        <dbReference type="PROSITE-ProRule" id="PRU00339"/>
    </source>
</evidence>
<dbReference type="PANTHER" id="PTHR10098:SF112">
    <property type="entry name" value="SLR0380 PROTEIN"/>
    <property type="match status" value="1"/>
</dbReference>
<feature type="domain" description="CHAT" evidence="2">
    <location>
        <begin position="624"/>
        <end position="891"/>
    </location>
</feature>
<evidence type="ECO:0000313" key="4">
    <source>
        <dbReference type="Proteomes" id="UP000717364"/>
    </source>
</evidence>
<dbReference type="AlphaFoldDB" id="A0A947GHZ2"/>
<dbReference type="RefSeq" id="WP_215607977.1">
    <property type="nucleotide sequence ID" value="NZ_JADOES010000007.1"/>
</dbReference>
<dbReference type="PANTHER" id="PTHR10098">
    <property type="entry name" value="RAPSYN-RELATED"/>
    <property type="match status" value="1"/>
</dbReference>
<keyword evidence="4" id="KW-1185">Reference proteome</keyword>
<dbReference type="Pfam" id="PF13176">
    <property type="entry name" value="TPR_7"/>
    <property type="match status" value="1"/>
</dbReference>
<dbReference type="Pfam" id="PF12770">
    <property type="entry name" value="CHAT"/>
    <property type="match status" value="1"/>
</dbReference>
<dbReference type="InterPro" id="IPR024983">
    <property type="entry name" value="CHAT_dom"/>
</dbReference>
<dbReference type="PROSITE" id="PS50005">
    <property type="entry name" value="TPR"/>
    <property type="match status" value="1"/>
</dbReference>
<feature type="repeat" description="TPR" evidence="1">
    <location>
        <begin position="270"/>
        <end position="303"/>
    </location>
</feature>
<gene>
    <name evidence="3" type="ORF">IXB50_05680</name>
</gene>
<dbReference type="Proteomes" id="UP000717364">
    <property type="component" value="Unassembled WGS sequence"/>
</dbReference>
<evidence type="ECO:0000259" key="2">
    <source>
        <dbReference type="Pfam" id="PF12770"/>
    </source>
</evidence>
<dbReference type="InterPro" id="IPR011990">
    <property type="entry name" value="TPR-like_helical_dom_sf"/>
</dbReference>
<reference evidence="3" key="2">
    <citation type="journal article" date="2021" name="Mar. Drugs">
        <title>Genome Reduction and Secondary Metabolism of the Marine Sponge-Associated Cyanobacterium Leptothoe.</title>
        <authorList>
            <person name="Konstantinou D."/>
            <person name="Popin R.V."/>
            <person name="Fewer D.P."/>
            <person name="Sivonen K."/>
            <person name="Gkelis S."/>
        </authorList>
    </citation>
    <scope>NUCLEOTIDE SEQUENCE</scope>
    <source>
        <strain evidence="3">TAU-MAC 1115</strain>
    </source>
</reference>
<dbReference type="SMART" id="SM00028">
    <property type="entry name" value="TPR"/>
    <property type="match status" value="7"/>
</dbReference>
<dbReference type="Pfam" id="PF13424">
    <property type="entry name" value="TPR_12"/>
    <property type="match status" value="1"/>
</dbReference>
<dbReference type="Gene3D" id="1.25.40.10">
    <property type="entry name" value="Tetratricopeptide repeat domain"/>
    <property type="match status" value="3"/>
</dbReference>
<organism evidence="3 4">
    <name type="scientific">Leptothoe spongobia TAU-MAC 1115</name>
    <dbReference type="NCBI Taxonomy" id="1967444"/>
    <lineage>
        <taxon>Bacteria</taxon>
        <taxon>Bacillati</taxon>
        <taxon>Cyanobacteriota</taxon>
        <taxon>Cyanophyceae</taxon>
        <taxon>Nodosilineales</taxon>
        <taxon>Cymatolegaceae</taxon>
        <taxon>Leptothoe</taxon>
        <taxon>Leptothoe spongobia</taxon>
    </lineage>
</organism>
<keyword evidence="1" id="KW-0802">TPR repeat</keyword>
<protein>
    <submittedName>
        <fullName evidence="3">CHAT domain-containing protein</fullName>
    </submittedName>
</protein>
<reference evidence="3" key="1">
    <citation type="submission" date="2020-11" db="EMBL/GenBank/DDBJ databases">
        <authorList>
            <person name="Konstantinou D."/>
            <person name="Gkelis S."/>
            <person name="Popin R."/>
            <person name="Fewer D."/>
            <person name="Sivonen K."/>
        </authorList>
    </citation>
    <scope>NUCLEOTIDE SEQUENCE</scope>
    <source>
        <strain evidence="3">TAU-MAC 1115</strain>
    </source>
</reference>
<dbReference type="SUPFAM" id="SSF48452">
    <property type="entry name" value="TPR-like"/>
    <property type="match status" value="2"/>
</dbReference>